<dbReference type="CDD" id="cd00093">
    <property type="entry name" value="HTH_XRE"/>
    <property type="match status" value="1"/>
</dbReference>
<dbReference type="Proteomes" id="UP000032458">
    <property type="component" value="Unassembled WGS sequence"/>
</dbReference>
<proteinExistence type="predicted"/>
<dbReference type="SUPFAM" id="SSF56024">
    <property type="entry name" value="Phospholipase D/nuclease"/>
    <property type="match status" value="1"/>
</dbReference>
<dbReference type="RefSeq" id="WP_030070604.1">
    <property type="nucleotide sequence ID" value="NZ_JRKI01000009.1"/>
</dbReference>
<reference evidence="1 2" key="1">
    <citation type="submission" date="2014-09" db="EMBL/GenBank/DDBJ databases">
        <title>Draft genome sequence of Streptomyces natalensis ATCC 27448, producer of the antifungal pimaricin.</title>
        <authorList>
            <person name="Mendes M.V."/>
            <person name="Beites T."/>
            <person name="Pires S."/>
            <person name="Santos C.L."/>
            <person name="Moradas-Ferreira P."/>
        </authorList>
    </citation>
    <scope>NUCLEOTIDE SEQUENCE [LARGE SCALE GENOMIC DNA]</scope>
    <source>
        <strain evidence="1 2">ATCC 27448</strain>
    </source>
</reference>
<accession>A0A0D7CT36</accession>
<name>A0A0D7CT36_9ACTN</name>
<protein>
    <submittedName>
        <fullName evidence="1">XRE family transcriptional regulator</fullName>
    </submittedName>
</protein>
<dbReference type="Gene3D" id="1.10.260.40">
    <property type="entry name" value="lambda repressor-like DNA-binding domains"/>
    <property type="match status" value="1"/>
</dbReference>
<dbReference type="SUPFAM" id="SSF47413">
    <property type="entry name" value="lambda repressor-like DNA-binding domains"/>
    <property type="match status" value="1"/>
</dbReference>
<dbReference type="GO" id="GO:0003677">
    <property type="term" value="F:DNA binding"/>
    <property type="evidence" value="ECO:0007669"/>
    <property type="project" value="InterPro"/>
</dbReference>
<dbReference type="AlphaFoldDB" id="A0A0D7CT36"/>
<dbReference type="EMBL" id="JRKI01000009">
    <property type="protein sequence ID" value="KIZ18567.1"/>
    <property type="molecule type" value="Genomic_DNA"/>
</dbReference>
<evidence type="ECO:0000313" key="1">
    <source>
        <dbReference type="EMBL" id="KIZ18567.1"/>
    </source>
</evidence>
<dbReference type="InterPro" id="IPR001387">
    <property type="entry name" value="Cro/C1-type_HTH"/>
</dbReference>
<sequence>MANERLRAAISAKGETIQSVAQHVGVDPKSVERWITTDRTPHRGHRWKAASYLGVDEVYLWPAVEKQAETASTSELITYYPHRGAVPAALWSSLIEKASDQVDILVYAGLFLFDNHPDLPYELADKAKAGAQVRVLLGDPESEMVRQRGEEEGIGDDLAARARITRRYLEPAMTTPGVEVRLHDTILYNSIYRFDDDVLVNPHVLGAPAGQNPVLHFRYIPGARTFRHYMRSFDYTWERGRTV</sequence>
<dbReference type="InterPro" id="IPR010982">
    <property type="entry name" value="Lambda_DNA-bd_dom_sf"/>
</dbReference>
<comment type="caution">
    <text evidence="1">The sequence shown here is derived from an EMBL/GenBank/DDBJ whole genome shotgun (WGS) entry which is preliminary data.</text>
</comment>
<keyword evidence="2" id="KW-1185">Reference proteome</keyword>
<dbReference type="PATRIC" id="fig|1240678.4.peg.1716"/>
<organism evidence="1 2">
    <name type="scientific">Streptomyces natalensis ATCC 27448</name>
    <dbReference type="NCBI Taxonomy" id="1240678"/>
    <lineage>
        <taxon>Bacteria</taxon>
        <taxon>Bacillati</taxon>
        <taxon>Actinomycetota</taxon>
        <taxon>Actinomycetes</taxon>
        <taxon>Kitasatosporales</taxon>
        <taxon>Streptomycetaceae</taxon>
        <taxon>Streptomyces</taxon>
    </lineage>
</organism>
<gene>
    <name evidence="1" type="ORF">SNA_08185</name>
</gene>
<evidence type="ECO:0000313" key="2">
    <source>
        <dbReference type="Proteomes" id="UP000032458"/>
    </source>
</evidence>